<evidence type="ECO:0000313" key="2">
    <source>
        <dbReference type="EMBL" id="KAK4475217.1"/>
    </source>
</evidence>
<sequence length="825" mass="93529">MDVLSENYHISHTLNNVLHAFKMPRQAEPISPEDQTPKGGTCKLPDTESHVGCTSLKEGKKSKHSKRSSQTSHLDNKEKAVKTKHTKSKNESSAHIGSKYPSDTAQSINANKGPEKEIILDKNKREHVKKKRKHSKGETKHEKRCVHDDPNSEVINDHSLIKESVHKHKRRDKPHVSSKTSTVDRITHRSTTASAIYENNCQDASISVKEQRFEAASHGYTYEAVPGTPSSASICSSRNSRSSYSRSPIRSGKYERRRIHDPHVCAKSHKQRFERSSKSPSVHSAHEHKYDLPTRTTNIDHEGNLEENYNAMKRTQSSASPPPKTRRYDSSTLSYGYRQSTQRHHLSPNHRSHSKRHAPYRERSRSDSERFDSRRISTYRPGDKEHIHSKTYFAKKKPKYHNLDDDVHETRHSKNREHRDQHNAKKITSGSHRRDIRGDIESLSPSPKGSKQCRENYEPQQHSARQQLPKLQSDVHPPPVPARDRRDSYDSGSLSQKSTDNIPACIDSTHHPSHSPPSSLLPKDKERKSQASHAFYELLDELKCEDVSDTELTLIIPPSMISTLPSVTVSSCNSESISVSESSDKNNRTSNDNNNANSGHLDTEKIEKDDSSYQSKLNSTLNLASLEVLSTQIKQHMTSPENWDINDLDDPIELDEEYSEHTTDETNADLLNLKKPDDNLYTPWQELIESAGQKLSSDTIKSDEHDYVQCVGTFIAGVGHQNIIPLRQRANGLDALRRTGVSRTYFDSDLLQHLTINSNSSNEQSGENNLFQISVQLPNTWANDNCENSLTGSEILNQLFKLVLPLSRKTDGYLRQNLLRTTKCT</sequence>
<feature type="compositionally biased region" description="Basic and acidic residues" evidence="1">
    <location>
        <begin position="601"/>
        <end position="611"/>
    </location>
</feature>
<feature type="compositionally biased region" description="Basic residues" evidence="1">
    <location>
        <begin position="255"/>
        <end position="270"/>
    </location>
</feature>
<gene>
    <name evidence="2" type="ORF">MN116_002295</name>
</gene>
<feature type="compositionally biased region" description="Basic residues" evidence="1">
    <location>
        <begin position="389"/>
        <end position="400"/>
    </location>
</feature>
<feature type="compositionally biased region" description="Polar residues" evidence="1">
    <location>
        <begin position="177"/>
        <end position="187"/>
    </location>
</feature>
<evidence type="ECO:0000256" key="1">
    <source>
        <dbReference type="SAM" id="MobiDB-lite"/>
    </source>
</evidence>
<protein>
    <submittedName>
        <fullName evidence="2">Uncharacterized protein</fullName>
    </submittedName>
</protein>
<comment type="caution">
    <text evidence="2">The sequence shown here is derived from an EMBL/GenBank/DDBJ whole genome shotgun (WGS) entry which is preliminary data.</text>
</comment>
<feature type="region of interest" description="Disordered" evidence="1">
    <location>
        <begin position="224"/>
        <end position="300"/>
    </location>
</feature>
<dbReference type="EMBL" id="JALJAT010000001">
    <property type="protein sequence ID" value="KAK4475217.1"/>
    <property type="molecule type" value="Genomic_DNA"/>
</dbReference>
<feature type="compositionally biased region" description="Polar residues" evidence="1">
    <location>
        <begin position="458"/>
        <end position="470"/>
    </location>
</feature>
<feature type="compositionally biased region" description="Low complexity" evidence="1">
    <location>
        <begin position="230"/>
        <end position="251"/>
    </location>
</feature>
<accession>A0AAE1ZJS0</accession>
<reference evidence="2" key="2">
    <citation type="journal article" date="2023" name="Infect Dis Poverty">
        <title>Chromosome-scale genome of the human blood fluke Schistosoma mekongi and its implications for public health.</title>
        <authorList>
            <person name="Zhou M."/>
            <person name="Xu L."/>
            <person name="Xu D."/>
            <person name="Chen W."/>
            <person name="Khan J."/>
            <person name="Hu Y."/>
            <person name="Huang H."/>
            <person name="Wei H."/>
            <person name="Zhang Y."/>
            <person name="Chusongsang P."/>
            <person name="Tanasarnprasert K."/>
            <person name="Hu X."/>
            <person name="Limpanont Y."/>
            <person name="Lv Z."/>
        </authorList>
    </citation>
    <scope>NUCLEOTIDE SEQUENCE</scope>
    <source>
        <strain evidence="2">LV_2022a</strain>
    </source>
</reference>
<name>A0AAE1ZJS0_SCHME</name>
<feature type="compositionally biased region" description="Polar residues" evidence="1">
    <location>
        <begin position="490"/>
        <end position="501"/>
    </location>
</feature>
<feature type="compositionally biased region" description="Basic and acidic residues" evidence="1">
    <location>
        <begin position="136"/>
        <end position="164"/>
    </location>
</feature>
<proteinExistence type="predicted"/>
<feature type="compositionally biased region" description="Polar residues" evidence="1">
    <location>
        <begin position="91"/>
        <end position="110"/>
    </location>
</feature>
<dbReference type="AlphaFoldDB" id="A0AAE1ZJS0"/>
<feature type="compositionally biased region" description="Basic residues" evidence="1">
    <location>
        <begin position="125"/>
        <end position="135"/>
    </location>
</feature>
<feature type="region of interest" description="Disordered" evidence="1">
    <location>
        <begin position="337"/>
        <end position="528"/>
    </location>
</feature>
<evidence type="ECO:0000313" key="3">
    <source>
        <dbReference type="Proteomes" id="UP001292079"/>
    </source>
</evidence>
<feature type="compositionally biased region" description="Basic and acidic residues" evidence="1">
    <location>
        <begin position="284"/>
        <end position="300"/>
    </location>
</feature>
<feature type="compositionally biased region" description="Basic residues" evidence="1">
    <location>
        <begin position="341"/>
        <end position="358"/>
    </location>
</feature>
<feature type="region of interest" description="Disordered" evidence="1">
    <location>
        <begin position="28"/>
        <end position="187"/>
    </location>
</feature>
<reference evidence="2" key="1">
    <citation type="submission" date="2022-04" db="EMBL/GenBank/DDBJ databases">
        <authorList>
            <person name="Xu L."/>
            <person name="Lv Z."/>
        </authorList>
    </citation>
    <scope>NUCLEOTIDE SEQUENCE</scope>
    <source>
        <strain evidence="2">LV_2022a</strain>
    </source>
</reference>
<keyword evidence="3" id="KW-1185">Reference proteome</keyword>
<feature type="compositionally biased region" description="Low complexity" evidence="1">
    <location>
        <begin position="588"/>
        <end position="598"/>
    </location>
</feature>
<dbReference type="Proteomes" id="UP001292079">
    <property type="component" value="Unassembled WGS sequence"/>
</dbReference>
<feature type="compositionally biased region" description="Basic and acidic residues" evidence="1">
    <location>
        <begin position="113"/>
        <end position="124"/>
    </location>
</feature>
<feature type="region of interest" description="Disordered" evidence="1">
    <location>
        <begin position="575"/>
        <end position="613"/>
    </location>
</feature>
<feature type="compositionally biased region" description="Basic and acidic residues" evidence="1">
    <location>
        <begin position="401"/>
        <end position="423"/>
    </location>
</feature>
<feature type="compositionally biased region" description="Basic and acidic residues" evidence="1">
    <location>
        <begin position="359"/>
        <end position="388"/>
    </location>
</feature>
<organism evidence="2 3">
    <name type="scientific">Schistosoma mekongi</name>
    <name type="common">Parasitic worm</name>
    <dbReference type="NCBI Taxonomy" id="38744"/>
    <lineage>
        <taxon>Eukaryota</taxon>
        <taxon>Metazoa</taxon>
        <taxon>Spiralia</taxon>
        <taxon>Lophotrochozoa</taxon>
        <taxon>Platyhelminthes</taxon>
        <taxon>Trematoda</taxon>
        <taxon>Digenea</taxon>
        <taxon>Strigeidida</taxon>
        <taxon>Schistosomatoidea</taxon>
        <taxon>Schistosomatidae</taxon>
        <taxon>Schistosoma</taxon>
    </lineage>
</organism>